<protein>
    <submittedName>
        <fullName evidence="1">Uncharacterized protein</fullName>
    </submittedName>
</protein>
<dbReference type="EMBL" id="JAQQWN010000007">
    <property type="protein sequence ID" value="KAK8075006.1"/>
    <property type="molecule type" value="Genomic_DNA"/>
</dbReference>
<dbReference type="GeneID" id="92047044"/>
<reference evidence="1 2" key="1">
    <citation type="submission" date="2023-01" db="EMBL/GenBank/DDBJ databases">
        <title>Analysis of 21 Apiospora genomes using comparative genomics revels a genus with tremendous synthesis potential of carbohydrate active enzymes and secondary metabolites.</title>
        <authorList>
            <person name="Sorensen T."/>
        </authorList>
    </citation>
    <scope>NUCLEOTIDE SEQUENCE [LARGE SCALE GENOMIC DNA]</scope>
    <source>
        <strain evidence="1 2">CBS 114990</strain>
    </source>
</reference>
<name>A0ABR1VXE3_9PEZI</name>
<comment type="caution">
    <text evidence="1">The sequence shown here is derived from an EMBL/GenBank/DDBJ whole genome shotgun (WGS) entry which is preliminary data.</text>
</comment>
<organism evidence="1 2">
    <name type="scientific">Apiospora hydei</name>
    <dbReference type="NCBI Taxonomy" id="1337664"/>
    <lineage>
        <taxon>Eukaryota</taxon>
        <taxon>Fungi</taxon>
        <taxon>Dikarya</taxon>
        <taxon>Ascomycota</taxon>
        <taxon>Pezizomycotina</taxon>
        <taxon>Sordariomycetes</taxon>
        <taxon>Xylariomycetidae</taxon>
        <taxon>Amphisphaeriales</taxon>
        <taxon>Apiosporaceae</taxon>
        <taxon>Apiospora</taxon>
    </lineage>
</organism>
<accession>A0ABR1VXE3</accession>
<evidence type="ECO:0000313" key="1">
    <source>
        <dbReference type="EMBL" id="KAK8075006.1"/>
    </source>
</evidence>
<proteinExistence type="predicted"/>
<evidence type="ECO:0000313" key="2">
    <source>
        <dbReference type="Proteomes" id="UP001433268"/>
    </source>
</evidence>
<dbReference type="RefSeq" id="XP_066665946.1">
    <property type="nucleotide sequence ID" value="XM_066813984.1"/>
</dbReference>
<sequence length="101" mass="10764">MMEAWPSTDLAGRSCLTFSTACPLAIEHSQGVPGDLGFPLVRAGLIHECFAFQISLALSGLASPSLLLLSNTDIAVAALRQLLEETVKFWNDELAFAGNSQ</sequence>
<keyword evidence="2" id="KW-1185">Reference proteome</keyword>
<dbReference type="Proteomes" id="UP001433268">
    <property type="component" value="Unassembled WGS sequence"/>
</dbReference>
<gene>
    <name evidence="1" type="ORF">PG997_009669</name>
</gene>